<evidence type="ECO:0000256" key="2">
    <source>
        <dbReference type="SAM" id="MobiDB-lite"/>
    </source>
</evidence>
<reference evidence="4" key="1">
    <citation type="submission" date="2023-07" db="EMBL/GenBank/DDBJ databases">
        <authorList>
            <consortium name="AG Swart"/>
            <person name="Singh M."/>
            <person name="Singh A."/>
            <person name="Seah K."/>
            <person name="Emmerich C."/>
        </authorList>
    </citation>
    <scope>NUCLEOTIDE SEQUENCE</scope>
    <source>
        <strain evidence="4">DP1</strain>
    </source>
</reference>
<name>A0AAD1UF22_EUPCR</name>
<dbReference type="InterPro" id="IPR002048">
    <property type="entry name" value="EF_hand_dom"/>
</dbReference>
<feature type="domain" description="EF-hand" evidence="3">
    <location>
        <begin position="414"/>
        <end position="449"/>
    </location>
</feature>
<dbReference type="SUPFAM" id="SSF47473">
    <property type="entry name" value="EF-hand"/>
    <property type="match status" value="1"/>
</dbReference>
<proteinExistence type="predicted"/>
<dbReference type="EMBL" id="CAMPGE010007183">
    <property type="protein sequence ID" value="CAI2366108.1"/>
    <property type="molecule type" value="Genomic_DNA"/>
</dbReference>
<feature type="region of interest" description="Disordered" evidence="2">
    <location>
        <begin position="24"/>
        <end position="76"/>
    </location>
</feature>
<comment type="caution">
    <text evidence="4">The sequence shown here is derived from an EMBL/GenBank/DDBJ whole genome shotgun (WGS) entry which is preliminary data.</text>
</comment>
<dbReference type="InterPro" id="IPR011992">
    <property type="entry name" value="EF-hand-dom_pair"/>
</dbReference>
<gene>
    <name evidence="4" type="ORF">ECRASSUSDP1_LOCUS7379</name>
</gene>
<dbReference type="GO" id="GO:0005509">
    <property type="term" value="F:calcium ion binding"/>
    <property type="evidence" value="ECO:0007669"/>
    <property type="project" value="InterPro"/>
</dbReference>
<feature type="compositionally biased region" description="Basic and acidic residues" evidence="2">
    <location>
        <begin position="24"/>
        <end position="33"/>
    </location>
</feature>
<accession>A0AAD1UF22</accession>
<evidence type="ECO:0000313" key="5">
    <source>
        <dbReference type="Proteomes" id="UP001295684"/>
    </source>
</evidence>
<dbReference type="AlphaFoldDB" id="A0AAD1UF22"/>
<dbReference type="PROSITE" id="PS50222">
    <property type="entry name" value="EF_HAND_2"/>
    <property type="match status" value="1"/>
</dbReference>
<feature type="compositionally biased region" description="Low complexity" evidence="2">
    <location>
        <begin position="52"/>
        <end position="64"/>
    </location>
</feature>
<dbReference type="Proteomes" id="UP001295684">
    <property type="component" value="Unassembled WGS sequence"/>
</dbReference>
<dbReference type="PROSITE" id="PS00018">
    <property type="entry name" value="EF_HAND_1"/>
    <property type="match status" value="1"/>
</dbReference>
<feature type="region of interest" description="Disordered" evidence="2">
    <location>
        <begin position="95"/>
        <end position="114"/>
    </location>
</feature>
<dbReference type="Gene3D" id="1.10.238.10">
    <property type="entry name" value="EF-hand"/>
    <property type="match status" value="1"/>
</dbReference>
<protein>
    <recommendedName>
        <fullName evidence="3">EF-hand domain-containing protein</fullName>
    </recommendedName>
</protein>
<organism evidence="4 5">
    <name type="scientific">Euplotes crassus</name>
    <dbReference type="NCBI Taxonomy" id="5936"/>
    <lineage>
        <taxon>Eukaryota</taxon>
        <taxon>Sar</taxon>
        <taxon>Alveolata</taxon>
        <taxon>Ciliophora</taxon>
        <taxon>Intramacronucleata</taxon>
        <taxon>Spirotrichea</taxon>
        <taxon>Hypotrichia</taxon>
        <taxon>Euplotida</taxon>
        <taxon>Euplotidae</taxon>
        <taxon>Moneuplotes</taxon>
    </lineage>
</organism>
<evidence type="ECO:0000313" key="4">
    <source>
        <dbReference type="EMBL" id="CAI2366108.1"/>
    </source>
</evidence>
<sequence>MEILSHYSQKAKFERKEIYLESPKRSHNVEMTKKQSSFAPIKVSKPPNDQEINSNNSSYPNSIPKTPNNNEIAEHRGRNTIIDKRLLLKNKLFSPASNSQEASNSKSFKRSSTTRIPKKDIKDVKAFYLDGSSDEELPTPGSQKKLKMSKKQIVEESELIQTLRKNWDWIYTNIVVKKRREIILRDNCNNIHYDIKDKKKLLTPPEFYLDLSKLEKVMMNHQEELPTSLADISKKDIREFFYLRCNVKRGLVHLASCAKIFNCEITDLIQKQKPYMNKLLKNPRKQLKKMIQKKVMREFAPKKDLLFLEQGIRMTQNLNNRVNIKPQILKQLDSLFDKSSSITHSESDSSGNISNFSNKLQRANILDFIRAVRMLREDYIQAFHRCSKLSRQSNYKMKISGFTKFCGAILDLEIDEKNINYIFLTIDKDKNGYIDEDEFIDIIENIKPNGDIKNKKALVQLIIDQIYQELISSNNLRIKILKKSLDSEGFIKVSELIAFLNKYNILLSDEEIELIFHVEGKLSKHKERMVGFRKLLEDCISRSNSVISFKINAPRRSSVFEKSLKDVPLIQEMIPADDSLATSYYTSDKDRETSEGLKELKDDPLELIQEMRKNIGKPQIEVIQEKINLVKQLQSQQIIKKSDLPILKVTSFQKKIYHLNEKSEEAGNGSRVEKDADFQFQKDNKLKALYKNRKFFSPNYKFDEIAQDNNTKASSQNFKCEGFIYSNINPSSENRKTTSPLKPRKFSIFNQTSPKFLQKSCYFPNKQIPMLSKCPLSRYKSLIPSLAWPNSNLPFKPNFTELSKQGQRYSPKIH</sequence>
<keyword evidence="5" id="KW-1185">Reference proteome</keyword>
<evidence type="ECO:0000256" key="1">
    <source>
        <dbReference type="ARBA" id="ARBA00022837"/>
    </source>
</evidence>
<keyword evidence="1" id="KW-0106">Calcium</keyword>
<evidence type="ECO:0000259" key="3">
    <source>
        <dbReference type="PROSITE" id="PS50222"/>
    </source>
</evidence>
<dbReference type="InterPro" id="IPR018247">
    <property type="entry name" value="EF_Hand_1_Ca_BS"/>
</dbReference>